<feature type="transmembrane region" description="Helical" evidence="1">
    <location>
        <begin position="52"/>
        <end position="72"/>
    </location>
</feature>
<comment type="caution">
    <text evidence="2">The sequence shown here is derived from an EMBL/GenBank/DDBJ whole genome shotgun (WGS) entry which is preliminary data.</text>
</comment>
<dbReference type="AlphaFoldDB" id="A0A813ZC97"/>
<protein>
    <submittedName>
        <fullName evidence="2">Uncharacterized protein</fullName>
    </submittedName>
</protein>
<organism evidence="2 3">
    <name type="scientific">Brachionus calyciflorus</name>
    <dbReference type="NCBI Taxonomy" id="104777"/>
    <lineage>
        <taxon>Eukaryota</taxon>
        <taxon>Metazoa</taxon>
        <taxon>Spiralia</taxon>
        <taxon>Gnathifera</taxon>
        <taxon>Rotifera</taxon>
        <taxon>Eurotatoria</taxon>
        <taxon>Monogononta</taxon>
        <taxon>Pseudotrocha</taxon>
        <taxon>Ploima</taxon>
        <taxon>Brachionidae</taxon>
        <taxon>Brachionus</taxon>
    </lineage>
</organism>
<keyword evidence="1" id="KW-1133">Transmembrane helix</keyword>
<evidence type="ECO:0000256" key="1">
    <source>
        <dbReference type="SAM" id="Phobius"/>
    </source>
</evidence>
<keyword evidence="1" id="KW-0812">Transmembrane</keyword>
<keyword evidence="1" id="KW-0472">Membrane</keyword>
<feature type="transmembrane region" description="Helical" evidence="1">
    <location>
        <begin position="20"/>
        <end position="40"/>
    </location>
</feature>
<evidence type="ECO:0000313" key="3">
    <source>
        <dbReference type="Proteomes" id="UP000663879"/>
    </source>
</evidence>
<dbReference type="Proteomes" id="UP000663879">
    <property type="component" value="Unassembled WGS sequence"/>
</dbReference>
<accession>A0A813ZC97</accession>
<evidence type="ECO:0000313" key="2">
    <source>
        <dbReference type="EMBL" id="CAF0895955.1"/>
    </source>
</evidence>
<proteinExistence type="predicted"/>
<keyword evidence="3" id="KW-1185">Reference proteome</keyword>
<name>A0A813ZC97_9BILA</name>
<sequence length="179" mass="20853">MNNLYLNSTTNELIFNIEEFLFAGLCLIGSITSLTNIIIFKSLKQTDSIFKFYLISSIVDFMYTFSILFYLIQACGTIPERVRLPGRSRIKENVQESPFDFFKNNLYDNTLNDLIEEFKNRVLLESNGLISAFGIFKKDQFNNPKKSEPDLKKLIEFYGSSDINDNFEIIYNEYKIFSS</sequence>
<reference evidence="2" key="1">
    <citation type="submission" date="2021-02" db="EMBL/GenBank/DDBJ databases">
        <authorList>
            <person name="Nowell W R."/>
        </authorList>
    </citation>
    <scope>NUCLEOTIDE SEQUENCE</scope>
    <source>
        <strain evidence="2">Ploen Becks lab</strain>
    </source>
</reference>
<gene>
    <name evidence="2" type="ORF">OXX778_LOCUS11152</name>
</gene>
<dbReference type="EMBL" id="CAJNOC010001854">
    <property type="protein sequence ID" value="CAF0895955.1"/>
    <property type="molecule type" value="Genomic_DNA"/>
</dbReference>